<keyword evidence="2 3" id="KW-0808">Transferase</keyword>
<name>A0A803NB89_CHEQI</name>
<sequence>MEVIVMPFHSQGHMNTMLQFAKRLAYKGNDSIQITLATALSTTQKMSNSNNDFNFIRLETIYDDSNETGLNFQARMNKFKIEASVQLDRLITATLSRSSGTKCLLIYDANMEWALDVAKKCNVLTAAFVTQGCAYVASFYPLFLQEYPHVAAADVFVDPPLSVPILSEEELLKGLPGLQYLSSTSSNSDYSGADFGKKPIHLLIRMVLVSMENLHLADWVLFNSFDQLEDEIALPCSAQSHDRLIVIGKGNSVRSADEPIGPLVESCIFCSVTTGGVWLIFHRGQGKTQTIEHAVGLLQEIVRCVGSVNPTSPIPPGDGQQLKYLRKETKETGNWDRNAEYRREAWVVKWMKNLWHVRTIGPTLPSEYLDKRIEYDVNYGFSLYKPNDEACRNWLNAKQAASVVYVAFGSAASLSVDQMTEMAEALKQNPSSFLWVVREGEQKKLPKDFISETSDKGLVISWCAQLDVLSHEAVGCFVTHCGWNSTIEALSFGVPMLAMPQFMDQLIDAHFVDQVWGVGIRPKKNEDNIVTCEEIKHSLEEIMHGQRAEKIKENAAKWKALAREAVSEGGSTDKHIDEIINRLASL</sequence>
<dbReference type="EC" id="2.4.1.-" evidence="4"/>
<dbReference type="GO" id="GO:0080044">
    <property type="term" value="F:quercetin 7-O-glucosyltransferase activity"/>
    <property type="evidence" value="ECO:0007669"/>
    <property type="project" value="TreeGrafter"/>
</dbReference>
<dbReference type="Pfam" id="PF00201">
    <property type="entry name" value="UDPGT"/>
    <property type="match status" value="1"/>
</dbReference>
<dbReference type="CDD" id="cd03784">
    <property type="entry name" value="GT1_Gtf-like"/>
    <property type="match status" value="1"/>
</dbReference>
<evidence type="ECO:0000256" key="3">
    <source>
        <dbReference type="RuleBase" id="RU003718"/>
    </source>
</evidence>
<dbReference type="PANTHER" id="PTHR11926">
    <property type="entry name" value="GLUCOSYL/GLUCURONOSYL TRANSFERASES"/>
    <property type="match status" value="1"/>
</dbReference>
<evidence type="ECO:0000313" key="6">
    <source>
        <dbReference type="Proteomes" id="UP000596660"/>
    </source>
</evidence>
<dbReference type="Gramene" id="AUR62043317-RA">
    <property type="protein sequence ID" value="AUR62043317-RA:cds"/>
    <property type="gene ID" value="AUR62043317"/>
</dbReference>
<reference evidence="5" key="1">
    <citation type="journal article" date="2017" name="Nature">
        <title>The genome of Chenopodium quinoa.</title>
        <authorList>
            <person name="Jarvis D.E."/>
            <person name="Ho Y.S."/>
            <person name="Lightfoot D.J."/>
            <person name="Schmoeckel S.M."/>
            <person name="Li B."/>
            <person name="Borm T.J.A."/>
            <person name="Ohyanagi H."/>
            <person name="Mineta K."/>
            <person name="Michell C.T."/>
            <person name="Saber N."/>
            <person name="Kharbatia N.M."/>
            <person name="Rupper R.R."/>
            <person name="Sharp A.R."/>
            <person name="Dally N."/>
            <person name="Boughton B.A."/>
            <person name="Woo Y.H."/>
            <person name="Gao G."/>
            <person name="Schijlen E.G.W.M."/>
            <person name="Guo X."/>
            <person name="Momin A.A."/>
            <person name="Negrao S."/>
            <person name="Al-Babili S."/>
            <person name="Gehring C."/>
            <person name="Roessner U."/>
            <person name="Jung C."/>
            <person name="Murphy K."/>
            <person name="Arold S.T."/>
            <person name="Gojobori T."/>
            <person name="van der Linden C.G."/>
            <person name="van Loo E.N."/>
            <person name="Jellen E.N."/>
            <person name="Maughan P.J."/>
            <person name="Tester M."/>
        </authorList>
    </citation>
    <scope>NUCLEOTIDE SEQUENCE [LARGE SCALE GENOMIC DNA]</scope>
    <source>
        <strain evidence="5">cv. PI 614886</strain>
    </source>
</reference>
<evidence type="ECO:0000256" key="4">
    <source>
        <dbReference type="RuleBase" id="RU362057"/>
    </source>
</evidence>
<dbReference type="Gene3D" id="3.40.50.2000">
    <property type="entry name" value="Glycogen Phosphorylase B"/>
    <property type="match status" value="3"/>
</dbReference>
<evidence type="ECO:0000256" key="2">
    <source>
        <dbReference type="ARBA" id="ARBA00022679"/>
    </source>
</evidence>
<dbReference type="EnsemblPlants" id="AUR62043317-RA">
    <property type="protein sequence ID" value="AUR62043317-RA:cds"/>
    <property type="gene ID" value="AUR62043317"/>
</dbReference>
<dbReference type="SUPFAM" id="SSF53756">
    <property type="entry name" value="UDP-Glycosyltransferase/glycogen phosphorylase"/>
    <property type="match status" value="2"/>
</dbReference>
<organism evidence="5 6">
    <name type="scientific">Chenopodium quinoa</name>
    <name type="common">Quinoa</name>
    <dbReference type="NCBI Taxonomy" id="63459"/>
    <lineage>
        <taxon>Eukaryota</taxon>
        <taxon>Viridiplantae</taxon>
        <taxon>Streptophyta</taxon>
        <taxon>Embryophyta</taxon>
        <taxon>Tracheophyta</taxon>
        <taxon>Spermatophyta</taxon>
        <taxon>Magnoliopsida</taxon>
        <taxon>eudicotyledons</taxon>
        <taxon>Gunneridae</taxon>
        <taxon>Pentapetalae</taxon>
        <taxon>Caryophyllales</taxon>
        <taxon>Chenopodiaceae</taxon>
        <taxon>Chenopodioideae</taxon>
        <taxon>Atripliceae</taxon>
        <taxon>Chenopodium</taxon>
    </lineage>
</organism>
<keyword evidence="6" id="KW-1185">Reference proteome</keyword>
<accession>A0A803NB89</accession>
<proteinExistence type="inferred from homology"/>
<dbReference type="Proteomes" id="UP000596660">
    <property type="component" value="Unplaced"/>
</dbReference>
<dbReference type="PROSITE" id="PS00375">
    <property type="entry name" value="UDPGT"/>
    <property type="match status" value="1"/>
</dbReference>
<dbReference type="PANTHER" id="PTHR11926:SF1553">
    <property type="entry name" value="GLYCOSYLTRANSFERASE"/>
    <property type="match status" value="1"/>
</dbReference>
<dbReference type="InterPro" id="IPR035595">
    <property type="entry name" value="UDP_glycos_trans_CS"/>
</dbReference>
<dbReference type="GO" id="GO:0080043">
    <property type="term" value="F:quercetin 3-O-glucosyltransferase activity"/>
    <property type="evidence" value="ECO:0007669"/>
    <property type="project" value="TreeGrafter"/>
</dbReference>
<dbReference type="FunFam" id="3.40.50.2000:FF:000019">
    <property type="entry name" value="Glycosyltransferase"/>
    <property type="match status" value="1"/>
</dbReference>
<reference evidence="5" key="2">
    <citation type="submission" date="2021-03" db="UniProtKB">
        <authorList>
            <consortium name="EnsemblPlants"/>
        </authorList>
    </citation>
    <scope>IDENTIFICATION</scope>
</reference>
<evidence type="ECO:0000256" key="1">
    <source>
        <dbReference type="ARBA" id="ARBA00009995"/>
    </source>
</evidence>
<evidence type="ECO:0000313" key="5">
    <source>
        <dbReference type="EnsemblPlants" id="AUR62043317-RA:cds"/>
    </source>
</evidence>
<protein>
    <recommendedName>
        <fullName evidence="4">Glycosyltransferase</fullName>
        <ecNumber evidence="4">2.4.1.-</ecNumber>
    </recommendedName>
</protein>
<keyword evidence="3" id="KW-0328">Glycosyltransferase</keyword>
<comment type="similarity">
    <text evidence="1 3">Belongs to the UDP-glycosyltransferase family.</text>
</comment>
<dbReference type="AlphaFoldDB" id="A0A803NB89"/>
<dbReference type="InterPro" id="IPR002213">
    <property type="entry name" value="UDP_glucos_trans"/>
</dbReference>